<dbReference type="STRING" id="1004156.AYP45_16095"/>
<accession>A0A1V4AQ20</accession>
<dbReference type="EMBL" id="AYTS01000167">
    <property type="protein sequence ID" value="OOP55201.1"/>
    <property type="molecule type" value="Genomic_DNA"/>
</dbReference>
<proteinExistence type="predicted"/>
<dbReference type="AlphaFoldDB" id="A0A1V4AQ20"/>
<reference evidence="1 2" key="1">
    <citation type="journal article" date="2017" name="Water Res.">
        <title>Discovery and metagenomic analysis of an anammox bacterial enrichment related to Candidatus "Brocadia caroliniensis" in a full-scale glycerol-fed nitritation-denitritation separate centrate treatment process.</title>
        <authorList>
            <person name="Park H."/>
            <person name="Brotto A.C."/>
            <person name="van Loosdrecht M.C."/>
            <person name="Chandran K."/>
        </authorList>
    </citation>
    <scope>NUCLEOTIDE SEQUENCE [LARGE SCALE GENOMIC DNA]</scope>
    <source>
        <strain evidence="1">26THWARD</strain>
    </source>
</reference>
<dbReference type="Proteomes" id="UP000189681">
    <property type="component" value="Unassembled WGS sequence"/>
</dbReference>
<organism evidence="1 2">
    <name type="scientific">Candidatus Brocadia carolinensis</name>
    <dbReference type="NCBI Taxonomy" id="1004156"/>
    <lineage>
        <taxon>Bacteria</taxon>
        <taxon>Pseudomonadati</taxon>
        <taxon>Planctomycetota</taxon>
        <taxon>Candidatus Brocadiia</taxon>
        <taxon>Candidatus Brocadiales</taxon>
        <taxon>Candidatus Brocadiaceae</taxon>
        <taxon>Candidatus Brocadia</taxon>
    </lineage>
</organism>
<gene>
    <name evidence="1" type="ORF">AYP45_16095</name>
</gene>
<evidence type="ECO:0000313" key="1">
    <source>
        <dbReference type="EMBL" id="OOP55201.1"/>
    </source>
</evidence>
<evidence type="ECO:0000313" key="2">
    <source>
        <dbReference type="Proteomes" id="UP000189681"/>
    </source>
</evidence>
<protein>
    <submittedName>
        <fullName evidence="1">Uncharacterized protein</fullName>
    </submittedName>
</protein>
<comment type="caution">
    <text evidence="1">The sequence shown here is derived from an EMBL/GenBank/DDBJ whole genome shotgun (WGS) entry which is preliminary data.</text>
</comment>
<name>A0A1V4AQ20_9BACT</name>
<sequence>MYLINDRSEDICGFCRDFYQDKRFEEFLLLGVCGNSESGRMMVKYGEPACELFVDGIKSIIEQCFKEGIY</sequence>